<dbReference type="Proteomes" id="UP000053989">
    <property type="component" value="Unassembled WGS sequence"/>
</dbReference>
<protein>
    <submittedName>
        <fullName evidence="1">Uncharacterized protein</fullName>
    </submittedName>
</protein>
<evidence type="ECO:0000313" key="1">
    <source>
        <dbReference type="EMBL" id="KIM60840.1"/>
    </source>
</evidence>
<evidence type="ECO:0000313" key="2">
    <source>
        <dbReference type="Proteomes" id="UP000053989"/>
    </source>
</evidence>
<dbReference type="InParanoid" id="A0A0C3DJG6"/>
<accession>A0A0C3DJG6</accession>
<organism evidence="1 2">
    <name type="scientific">Scleroderma citrinum Foug A</name>
    <dbReference type="NCBI Taxonomy" id="1036808"/>
    <lineage>
        <taxon>Eukaryota</taxon>
        <taxon>Fungi</taxon>
        <taxon>Dikarya</taxon>
        <taxon>Basidiomycota</taxon>
        <taxon>Agaricomycotina</taxon>
        <taxon>Agaricomycetes</taxon>
        <taxon>Agaricomycetidae</taxon>
        <taxon>Boletales</taxon>
        <taxon>Sclerodermatineae</taxon>
        <taxon>Sclerodermataceae</taxon>
        <taxon>Scleroderma</taxon>
    </lineage>
</organism>
<name>A0A0C3DJG6_9AGAM</name>
<dbReference type="EMBL" id="KN822058">
    <property type="protein sequence ID" value="KIM60840.1"/>
    <property type="molecule type" value="Genomic_DNA"/>
</dbReference>
<reference evidence="1 2" key="1">
    <citation type="submission" date="2014-04" db="EMBL/GenBank/DDBJ databases">
        <authorList>
            <consortium name="DOE Joint Genome Institute"/>
            <person name="Kuo A."/>
            <person name="Kohler A."/>
            <person name="Nagy L.G."/>
            <person name="Floudas D."/>
            <person name="Copeland A."/>
            <person name="Barry K.W."/>
            <person name="Cichocki N."/>
            <person name="Veneault-Fourrey C."/>
            <person name="LaButti K."/>
            <person name="Lindquist E.A."/>
            <person name="Lipzen A."/>
            <person name="Lundell T."/>
            <person name="Morin E."/>
            <person name="Murat C."/>
            <person name="Sun H."/>
            <person name="Tunlid A."/>
            <person name="Henrissat B."/>
            <person name="Grigoriev I.V."/>
            <person name="Hibbett D.S."/>
            <person name="Martin F."/>
            <person name="Nordberg H.P."/>
            <person name="Cantor M.N."/>
            <person name="Hua S.X."/>
        </authorList>
    </citation>
    <scope>NUCLEOTIDE SEQUENCE [LARGE SCALE GENOMIC DNA]</scope>
    <source>
        <strain evidence="1 2">Foug A</strain>
    </source>
</reference>
<sequence>MVLRVATQASSVVLVGSNSSNFPKSRGWAWELHLQPAPVVCFSVDLRQRLSSIMSIARRNKHTSQVRTGVTTKATTMASITATMVVSTTVSTMAVDFFNGDSTNVADGKALCLYLMRVCSSLVPVGIQFCFVSRTRWRYLYFFIVQIMQASRPTCCGDGDLKQCSLHTGCSTLR</sequence>
<dbReference type="HOGENOM" id="CLU_1541010_0_0_1"/>
<reference evidence="2" key="2">
    <citation type="submission" date="2015-01" db="EMBL/GenBank/DDBJ databases">
        <title>Evolutionary Origins and Diversification of the Mycorrhizal Mutualists.</title>
        <authorList>
            <consortium name="DOE Joint Genome Institute"/>
            <consortium name="Mycorrhizal Genomics Consortium"/>
            <person name="Kohler A."/>
            <person name="Kuo A."/>
            <person name="Nagy L.G."/>
            <person name="Floudas D."/>
            <person name="Copeland A."/>
            <person name="Barry K.W."/>
            <person name="Cichocki N."/>
            <person name="Veneault-Fourrey C."/>
            <person name="LaButti K."/>
            <person name="Lindquist E.A."/>
            <person name="Lipzen A."/>
            <person name="Lundell T."/>
            <person name="Morin E."/>
            <person name="Murat C."/>
            <person name="Riley R."/>
            <person name="Ohm R."/>
            <person name="Sun H."/>
            <person name="Tunlid A."/>
            <person name="Henrissat B."/>
            <person name="Grigoriev I.V."/>
            <person name="Hibbett D.S."/>
            <person name="Martin F."/>
        </authorList>
    </citation>
    <scope>NUCLEOTIDE SEQUENCE [LARGE SCALE GENOMIC DNA]</scope>
    <source>
        <strain evidence="2">Foug A</strain>
    </source>
</reference>
<gene>
    <name evidence="1" type="ORF">SCLCIDRAFT_931936</name>
</gene>
<dbReference type="AlphaFoldDB" id="A0A0C3DJG6"/>
<keyword evidence="2" id="KW-1185">Reference proteome</keyword>
<proteinExistence type="predicted"/>